<gene>
    <name evidence="1" type="ORF">POREN0001_1546</name>
</gene>
<evidence type="ECO:0000313" key="1">
    <source>
        <dbReference type="EMBL" id="EEN82561.1"/>
    </source>
</evidence>
<reference evidence="1 2" key="1">
    <citation type="submission" date="2009-04" db="EMBL/GenBank/DDBJ databases">
        <authorList>
            <person name="Sebastian Y."/>
            <person name="Madupu R."/>
            <person name="Durkin A.S."/>
            <person name="Torralba M."/>
            <person name="Methe B."/>
            <person name="Sutton G.G."/>
            <person name="Strausberg R.L."/>
            <person name="Nelson K.E."/>
        </authorList>
    </citation>
    <scope>NUCLEOTIDE SEQUENCE [LARGE SCALE GENOMIC DNA]</scope>
    <source>
        <strain evidence="2">ATCC 35406 / BCRC 14492 / JCM 8526 / NCTC 13058 / HG 370</strain>
    </source>
</reference>
<dbReference type="EMBL" id="ACNN01000024">
    <property type="protein sequence ID" value="EEN82561.1"/>
    <property type="molecule type" value="Genomic_DNA"/>
</dbReference>
<protein>
    <submittedName>
        <fullName evidence="1">Uncharacterized protein</fullName>
    </submittedName>
</protein>
<evidence type="ECO:0000313" key="2">
    <source>
        <dbReference type="Proteomes" id="UP000004295"/>
    </source>
</evidence>
<organism evidence="1 2">
    <name type="scientific">Porphyromonas endodontalis (strain ATCC 35406 / DSM 24491 / JCM 8526 / CCUG 16442 / BCRC 14492 / NCTC 13058 / HG 370)</name>
    <name type="common">Bacteroides endodontalis</name>
    <dbReference type="NCBI Taxonomy" id="553175"/>
    <lineage>
        <taxon>Bacteria</taxon>
        <taxon>Pseudomonadati</taxon>
        <taxon>Bacteroidota</taxon>
        <taxon>Bacteroidia</taxon>
        <taxon>Bacteroidales</taxon>
        <taxon>Porphyromonadaceae</taxon>
        <taxon>Porphyromonas</taxon>
    </lineage>
</organism>
<accession>C3JBA3</accession>
<dbReference type="AlphaFoldDB" id="C3JBA3"/>
<keyword evidence="2" id="KW-1185">Reference proteome</keyword>
<proteinExistence type="predicted"/>
<dbReference type="STRING" id="553175.POREN0001_1546"/>
<sequence>MGHGADNVHVTYKGDGVYRVTKHDKMYVVVSMYSDKLQEDKTTKTIITSWRVAGASRQELIDEKYLKNKNGRYYIAKNTEHKEVNVRGTLYAHPWLGDENHWIDGDWIEFADVKVELVEDGDILEPTAYIPNIPSLDYLAASTAQKITQESIYLSRIQNGMARYDDFNQVRKIVEGHQVNWETLDDNYLRPIRQLQEDLKNKQNDADRRLGNVEQDIIRFAYRAVNTNSSEWTDYTHTEYVGGGYKPDPWGGGGVDGYIRTVHDYEIYRAMDGIPSTYIEQSKKVLRDKEYKIGDKYHRDGSATIVYDIQSLSGIERGQARHWRLFTTPYASTVLRYGNRTTMGNQDMQGQQIGSYYNVHLNKGTTYDIYAYNDGSSKYKLYIITNGSYK</sequence>
<dbReference type="Proteomes" id="UP000004295">
    <property type="component" value="Unassembled WGS sequence"/>
</dbReference>
<comment type="caution">
    <text evidence="1">The sequence shown here is derived from an EMBL/GenBank/DDBJ whole genome shotgun (WGS) entry which is preliminary data.</text>
</comment>
<name>C3JBA3_POREA</name>